<evidence type="ECO:0000256" key="4">
    <source>
        <dbReference type="PIRSR" id="PIRSR606225-1"/>
    </source>
</evidence>
<dbReference type="InterPro" id="IPR006224">
    <property type="entry name" value="PsdUridine_synth_RluA-like_CS"/>
</dbReference>
<dbReference type="InParanoid" id="A0A448YN32"/>
<dbReference type="Gene3D" id="3.40.140.10">
    <property type="entry name" value="Cytidine Deaminase, domain 2"/>
    <property type="match status" value="1"/>
</dbReference>
<dbReference type="Pfam" id="PF18785">
    <property type="entry name" value="Inv-AAD"/>
    <property type="match status" value="1"/>
</dbReference>
<dbReference type="OrthoDB" id="424794at2759"/>
<dbReference type="FunCoup" id="A0A448YN32">
    <property type="interactions" value="499"/>
</dbReference>
<dbReference type="FunFam" id="3.30.2350.10:FF:000017">
    <property type="entry name" value="Pseudouridine synthase"/>
    <property type="match status" value="1"/>
</dbReference>
<comment type="catalytic activity">
    <reaction evidence="2">
        <text>uridine(32) in tRNA = pseudouridine(32) in tRNA</text>
        <dbReference type="Rhea" id="RHEA:42544"/>
        <dbReference type="Rhea" id="RHEA-COMP:10107"/>
        <dbReference type="Rhea" id="RHEA-COMP:10108"/>
        <dbReference type="ChEBI" id="CHEBI:65314"/>
        <dbReference type="ChEBI" id="CHEBI:65315"/>
        <dbReference type="EC" id="5.4.99.28"/>
    </reaction>
</comment>
<dbReference type="InterPro" id="IPR016193">
    <property type="entry name" value="Cytidine_deaminase-like"/>
</dbReference>
<name>A0A448YN32_BRENA</name>
<dbReference type="GO" id="GO:0019239">
    <property type="term" value="F:deaminase activity"/>
    <property type="evidence" value="ECO:0007669"/>
    <property type="project" value="UniProtKB-ARBA"/>
</dbReference>
<dbReference type="EC" id="5.4.99.28" evidence="3"/>
<dbReference type="Gene3D" id="3.30.2350.10">
    <property type="entry name" value="Pseudouridine synthase"/>
    <property type="match status" value="1"/>
</dbReference>
<dbReference type="PROSITE" id="PS51747">
    <property type="entry name" value="CYT_DCMP_DEAMINASES_2"/>
    <property type="match status" value="1"/>
</dbReference>
<dbReference type="AlphaFoldDB" id="A0A448YN32"/>
<feature type="domain" description="CMP/dCMP-type deaminase" evidence="7">
    <location>
        <begin position="471"/>
        <end position="602"/>
    </location>
</feature>
<evidence type="ECO:0000256" key="5">
    <source>
        <dbReference type="PROSITE-ProRule" id="PRU00182"/>
    </source>
</evidence>
<evidence type="ECO:0000259" key="7">
    <source>
        <dbReference type="PROSITE" id="PS51747"/>
    </source>
</evidence>
<dbReference type="InterPro" id="IPR006145">
    <property type="entry name" value="PsdUridine_synth_RsuA/RluA"/>
</dbReference>
<keyword evidence="9" id="KW-1185">Reference proteome</keyword>
<keyword evidence="5" id="KW-0694">RNA-binding</keyword>
<evidence type="ECO:0000256" key="6">
    <source>
        <dbReference type="SAM" id="MobiDB-lite"/>
    </source>
</evidence>
<dbReference type="PROSITE" id="PS50889">
    <property type="entry name" value="S4"/>
    <property type="match status" value="1"/>
</dbReference>
<sequence>MTGREKETGVTRPKPARSVSPALSEPPKKVAKTPSGSSSLRAISTPPLTDENGFKLRKVYVDAQKMSAYQRMGGDDNKNNLTGYPKHRTMRDEEEDTHYIVDGPLRRVEPYYFTYMTHCKERWRNKNILDVFSTEFRLFPRSHYLQALESGGVSINDNVANVNSIIRNGDLISHRMHRHEPAVTSRPIKIVHEDENYVVIDKPSGIPVHPTGRYRHNTVTLVLEREMGIKAHPCNRLDRLTSGLMLLGKNGKAADEMSKIMKQRQVTKQYVAKVVGEFPNETTVVDKPLVTVDPKLAFNTVDEKNGKPAKTVFKRLSYDGETSIVLCKPLTGRTHQIRVHLQYLGHPIINDPVYSSPNIWGPNLGRGGDFDLAEVRRKLSQIGKTKPATTWLHPNTDGELLSGEECEICHTELYTDPGPNDLDLYLHAYKYASRDKSDKVDAKFMSGDMEVAGEEIEPWSYQTELPDWALVEQRKYMAMALEEAKKCEATDTAFCVGAVLVNSGKVLATGYSRELEGNTHAEQNAMEKYFAEVGKRDVPPGTELYTTMEPCSKRLSGNLPCLDRILELNGHISTCYVGVMEPSKFVAKNVSYEKLMEKGISYIKVPGFEKEALEVAEGRADGSRKPKESLP</sequence>
<evidence type="ECO:0000256" key="3">
    <source>
        <dbReference type="ARBA" id="ARBA00038944"/>
    </source>
</evidence>
<protein>
    <recommendedName>
        <fullName evidence="3">tRNA pseudouridine(32) synthase</fullName>
        <ecNumber evidence="3">5.4.99.28</ecNumber>
    </recommendedName>
</protein>
<dbReference type="InterPro" id="IPR020103">
    <property type="entry name" value="PsdUridine_synth_cat_dom_sf"/>
</dbReference>
<dbReference type="PANTHER" id="PTHR21600">
    <property type="entry name" value="MITOCHONDRIAL RNA PSEUDOURIDINE SYNTHASE"/>
    <property type="match status" value="1"/>
</dbReference>
<keyword evidence="1" id="KW-0413">Isomerase</keyword>
<dbReference type="PANTHER" id="PTHR21600:SF40">
    <property type="entry name" value="PSEUDOURIDYLATE SYNTHASE RPUSD2"/>
    <property type="match status" value="1"/>
</dbReference>
<dbReference type="CDD" id="cd02557">
    <property type="entry name" value="PseudoU_synth_ScRIB2"/>
    <property type="match status" value="1"/>
</dbReference>
<dbReference type="PROSITE" id="PS01129">
    <property type="entry name" value="PSI_RLU"/>
    <property type="match status" value="1"/>
</dbReference>
<dbReference type="Pfam" id="PF00849">
    <property type="entry name" value="PseudoU_synth_2"/>
    <property type="match status" value="1"/>
</dbReference>
<gene>
    <name evidence="8" type="ORF">BRENAR_LOCUS3027</name>
</gene>
<organism evidence="8 9">
    <name type="scientific">Brettanomyces naardenensis</name>
    <name type="common">Yeast</name>
    <dbReference type="NCBI Taxonomy" id="13370"/>
    <lineage>
        <taxon>Eukaryota</taxon>
        <taxon>Fungi</taxon>
        <taxon>Dikarya</taxon>
        <taxon>Ascomycota</taxon>
        <taxon>Saccharomycotina</taxon>
        <taxon>Pichiomycetes</taxon>
        <taxon>Pichiales</taxon>
        <taxon>Pichiaceae</taxon>
        <taxon>Brettanomyces</taxon>
    </lineage>
</organism>
<evidence type="ECO:0000256" key="1">
    <source>
        <dbReference type="ARBA" id="ARBA00023235"/>
    </source>
</evidence>
<dbReference type="InterPro" id="IPR002125">
    <property type="entry name" value="CMP_dCMP_dom"/>
</dbReference>
<dbReference type="GO" id="GO:0160151">
    <property type="term" value="F:tRNA pseudouridine(32) synthase activity"/>
    <property type="evidence" value="ECO:0007669"/>
    <property type="project" value="UniProtKB-EC"/>
</dbReference>
<proteinExistence type="predicted"/>
<dbReference type="GO" id="GO:0003723">
    <property type="term" value="F:RNA binding"/>
    <property type="evidence" value="ECO:0007669"/>
    <property type="project" value="UniProtKB-KW"/>
</dbReference>
<dbReference type="Proteomes" id="UP000290900">
    <property type="component" value="Unassembled WGS sequence"/>
</dbReference>
<dbReference type="STRING" id="13370.A0A448YN32"/>
<evidence type="ECO:0000313" key="8">
    <source>
        <dbReference type="EMBL" id="VEU22296.1"/>
    </source>
</evidence>
<accession>A0A448YN32</accession>
<dbReference type="GO" id="GO:0016814">
    <property type="term" value="F:hydrolase activity, acting on carbon-nitrogen (but not peptide) bonds, in cyclic amidines"/>
    <property type="evidence" value="ECO:0007669"/>
    <property type="project" value="UniProtKB-ARBA"/>
</dbReference>
<dbReference type="SUPFAM" id="SSF55120">
    <property type="entry name" value="Pseudouridine synthase"/>
    <property type="match status" value="1"/>
</dbReference>
<dbReference type="InterPro" id="IPR050188">
    <property type="entry name" value="RluA_PseudoU_synthase"/>
</dbReference>
<reference evidence="8 9" key="1">
    <citation type="submission" date="2018-12" db="EMBL/GenBank/DDBJ databases">
        <authorList>
            <person name="Tiukova I."/>
            <person name="Dainat J."/>
        </authorList>
    </citation>
    <scope>NUCLEOTIDE SEQUENCE [LARGE SCALE GENOMIC DNA]</scope>
</reference>
<dbReference type="GO" id="GO:0000455">
    <property type="term" value="P:enzyme-directed rRNA pseudouridine synthesis"/>
    <property type="evidence" value="ECO:0007669"/>
    <property type="project" value="TreeGrafter"/>
</dbReference>
<dbReference type="NCBIfam" id="TIGR00005">
    <property type="entry name" value="rluA_subfam"/>
    <property type="match status" value="1"/>
</dbReference>
<dbReference type="InterPro" id="IPR006225">
    <property type="entry name" value="PsdUridine_synth_RluC/D"/>
</dbReference>
<evidence type="ECO:0000313" key="9">
    <source>
        <dbReference type="Proteomes" id="UP000290900"/>
    </source>
</evidence>
<evidence type="ECO:0000256" key="2">
    <source>
        <dbReference type="ARBA" id="ARBA00036184"/>
    </source>
</evidence>
<feature type="region of interest" description="Disordered" evidence="6">
    <location>
        <begin position="1"/>
        <end position="48"/>
    </location>
</feature>
<dbReference type="EMBL" id="CAACVR010000023">
    <property type="protein sequence ID" value="VEU22296.1"/>
    <property type="molecule type" value="Genomic_DNA"/>
</dbReference>
<dbReference type="SUPFAM" id="SSF53927">
    <property type="entry name" value="Cytidine deaminase-like"/>
    <property type="match status" value="1"/>
</dbReference>
<dbReference type="GO" id="GO:0031119">
    <property type="term" value="P:tRNA pseudouridine synthesis"/>
    <property type="evidence" value="ECO:0007669"/>
    <property type="project" value="UniProtKB-ARBA"/>
</dbReference>
<feature type="active site" evidence="4">
    <location>
        <position position="238"/>
    </location>
</feature>
<dbReference type="FunFam" id="3.40.140.10:FF:000061">
    <property type="entry name" value="DRAP deaminase"/>
    <property type="match status" value="1"/>
</dbReference>